<dbReference type="Proteomes" id="UP000886595">
    <property type="component" value="Unassembled WGS sequence"/>
</dbReference>
<reference evidence="1 2" key="1">
    <citation type="submission" date="2020-02" db="EMBL/GenBank/DDBJ databases">
        <authorList>
            <person name="Ma Q."/>
            <person name="Huang Y."/>
            <person name="Song X."/>
            <person name="Pei D."/>
        </authorList>
    </citation>
    <scope>NUCLEOTIDE SEQUENCE [LARGE SCALE GENOMIC DNA]</scope>
    <source>
        <strain evidence="1">Sxm20200214</strain>
        <tissue evidence="1">Leaf</tissue>
    </source>
</reference>
<dbReference type="EMBL" id="JAAMPC010000012">
    <property type="protein sequence ID" value="KAG2275010.1"/>
    <property type="molecule type" value="Genomic_DNA"/>
</dbReference>
<keyword evidence="2" id="KW-1185">Reference proteome</keyword>
<comment type="caution">
    <text evidence="1">The sequence shown here is derived from an EMBL/GenBank/DDBJ whole genome shotgun (WGS) entry which is preliminary data.</text>
</comment>
<dbReference type="AlphaFoldDB" id="A0A8X7UCU8"/>
<organism evidence="1 2">
    <name type="scientific">Brassica carinata</name>
    <name type="common">Ethiopian mustard</name>
    <name type="synonym">Abyssinian cabbage</name>
    <dbReference type="NCBI Taxonomy" id="52824"/>
    <lineage>
        <taxon>Eukaryota</taxon>
        <taxon>Viridiplantae</taxon>
        <taxon>Streptophyta</taxon>
        <taxon>Embryophyta</taxon>
        <taxon>Tracheophyta</taxon>
        <taxon>Spermatophyta</taxon>
        <taxon>Magnoliopsida</taxon>
        <taxon>eudicotyledons</taxon>
        <taxon>Gunneridae</taxon>
        <taxon>Pentapetalae</taxon>
        <taxon>rosids</taxon>
        <taxon>malvids</taxon>
        <taxon>Brassicales</taxon>
        <taxon>Brassicaceae</taxon>
        <taxon>Brassiceae</taxon>
        <taxon>Brassica</taxon>
    </lineage>
</organism>
<evidence type="ECO:0000313" key="1">
    <source>
        <dbReference type="EMBL" id="KAG2275010.1"/>
    </source>
</evidence>
<evidence type="ECO:0000313" key="2">
    <source>
        <dbReference type="Proteomes" id="UP000886595"/>
    </source>
</evidence>
<gene>
    <name evidence="1" type="ORF">Bca52824_057565</name>
</gene>
<name>A0A8X7UCU8_BRACI</name>
<proteinExistence type="predicted"/>
<dbReference type="OrthoDB" id="2130629at2759"/>
<protein>
    <submittedName>
        <fullName evidence="1">Uncharacterized protein</fullName>
    </submittedName>
</protein>
<sequence>MVMTISCSNESMFPPYENDFEAIEEQFMSRCGVKPRPHWITTEFGGKVCASEGVQNQIAQDFEEISSVADFCDRYVLQKVFKTKLLKILRRFQV</sequence>
<accession>A0A8X7UCU8</accession>